<dbReference type="EMBL" id="LDJX01000011">
    <property type="protein sequence ID" value="KPM30321.1"/>
    <property type="molecule type" value="Genomic_DNA"/>
</dbReference>
<dbReference type="Proteomes" id="UP000050280">
    <property type="component" value="Unassembled WGS sequence"/>
</dbReference>
<evidence type="ECO:0000313" key="2">
    <source>
        <dbReference type="Proteomes" id="UP000050280"/>
    </source>
</evidence>
<proteinExistence type="predicted"/>
<reference evidence="1 2" key="1">
    <citation type="submission" date="2015-09" db="EMBL/GenBank/DDBJ databases">
        <title>Genome sequence of the marine flavobacterium Croceitalea dokdonensis DOKDO 023 that contains proton- and sodium-pumping rhodopsins.</title>
        <authorList>
            <person name="Kwon S.-K."/>
            <person name="Lee H.K."/>
            <person name="Kwak M.-J."/>
            <person name="Kim J.F."/>
        </authorList>
    </citation>
    <scope>NUCLEOTIDE SEQUENCE [LARGE SCALE GENOMIC DNA]</scope>
    <source>
        <strain evidence="1 2">DOKDO 023</strain>
    </source>
</reference>
<accession>A0A0P7AY30</accession>
<organism evidence="1 2">
    <name type="scientific">Croceitalea dokdonensis DOKDO 023</name>
    <dbReference type="NCBI Taxonomy" id="1300341"/>
    <lineage>
        <taxon>Bacteria</taxon>
        <taxon>Pseudomonadati</taxon>
        <taxon>Bacteroidota</taxon>
        <taxon>Flavobacteriia</taxon>
        <taxon>Flavobacteriales</taxon>
        <taxon>Flavobacteriaceae</taxon>
        <taxon>Croceitalea</taxon>
    </lineage>
</organism>
<dbReference type="PROSITE" id="PS51257">
    <property type="entry name" value="PROKAR_LIPOPROTEIN"/>
    <property type="match status" value="1"/>
</dbReference>
<protein>
    <recommendedName>
        <fullName evidence="3">Lipoprotein</fullName>
    </recommendedName>
</protein>
<gene>
    <name evidence="1" type="ORF">I595_3617</name>
</gene>
<comment type="caution">
    <text evidence="1">The sequence shown here is derived from an EMBL/GenBank/DDBJ whole genome shotgun (WGS) entry which is preliminary data.</text>
</comment>
<evidence type="ECO:0008006" key="3">
    <source>
        <dbReference type="Google" id="ProtNLM"/>
    </source>
</evidence>
<keyword evidence="2" id="KW-1185">Reference proteome</keyword>
<dbReference type="AlphaFoldDB" id="A0A0P7AY30"/>
<evidence type="ECO:0000313" key="1">
    <source>
        <dbReference type="EMBL" id="KPM30321.1"/>
    </source>
</evidence>
<sequence>MGIGCKILCNFVLSFSCFLRLDNTNPTEIFQRKTARSDCFFG</sequence>
<dbReference type="STRING" id="1300341.I595_3617"/>
<name>A0A0P7AY30_9FLAO</name>